<accession>A0A399RD02</accession>
<evidence type="ECO:0000313" key="2">
    <source>
        <dbReference type="Proteomes" id="UP000266385"/>
    </source>
</evidence>
<reference evidence="1 2" key="1">
    <citation type="submission" date="2018-08" db="EMBL/GenBank/DDBJ databases">
        <title>Henriciella mobilis sp. nov., isolated from seawater.</title>
        <authorList>
            <person name="Cheng H."/>
            <person name="Wu Y.-H."/>
            <person name="Xu X.-W."/>
            <person name="Guo L.-L."/>
        </authorList>
    </citation>
    <scope>NUCLEOTIDE SEQUENCE [LARGE SCALE GENOMIC DNA]</scope>
    <source>
        <strain evidence="1 2">JN25</strain>
    </source>
</reference>
<name>A0A399RD02_9PROT</name>
<organism evidence="1 2">
    <name type="scientific">Henriciella mobilis</name>
    <dbReference type="NCBI Taxonomy" id="2305467"/>
    <lineage>
        <taxon>Bacteria</taxon>
        <taxon>Pseudomonadati</taxon>
        <taxon>Pseudomonadota</taxon>
        <taxon>Alphaproteobacteria</taxon>
        <taxon>Hyphomonadales</taxon>
        <taxon>Hyphomonadaceae</taxon>
        <taxon>Henriciella</taxon>
    </lineage>
</organism>
<protein>
    <submittedName>
        <fullName evidence="1">Globin</fullName>
    </submittedName>
</protein>
<dbReference type="SUPFAM" id="SSF46458">
    <property type="entry name" value="Globin-like"/>
    <property type="match status" value="1"/>
</dbReference>
<proteinExistence type="predicted"/>
<evidence type="ECO:0000313" key="1">
    <source>
        <dbReference type="EMBL" id="RIJ28331.1"/>
    </source>
</evidence>
<comment type="caution">
    <text evidence="1">The sequence shown here is derived from an EMBL/GenBank/DDBJ whole genome shotgun (WGS) entry which is preliminary data.</text>
</comment>
<sequence>MDQAEIVIDTFEKVAARAGDPHDLIYARLFERHPHFEDLFAMDTDGGIRANMLTTSLNCLLGVAEGSETPRLELEAARLHHEGYGLGSGDIDEMFEIIRDVFRDVLADDWTPAAETSWSAVLDQISRIGRDLDS</sequence>
<dbReference type="CDD" id="cd01040">
    <property type="entry name" value="Mb-like"/>
    <property type="match status" value="1"/>
</dbReference>
<dbReference type="Proteomes" id="UP000266385">
    <property type="component" value="Unassembled WGS sequence"/>
</dbReference>
<dbReference type="InterPro" id="IPR009050">
    <property type="entry name" value="Globin-like_sf"/>
</dbReference>
<dbReference type="EMBL" id="QWFX01000013">
    <property type="protein sequence ID" value="RIJ28331.1"/>
    <property type="molecule type" value="Genomic_DNA"/>
</dbReference>
<dbReference type="InterPro" id="IPR044399">
    <property type="entry name" value="Mb-like_M"/>
</dbReference>
<dbReference type="AlphaFoldDB" id="A0A399RD02"/>
<dbReference type="OrthoDB" id="7594567at2"/>
<dbReference type="InterPro" id="IPR012292">
    <property type="entry name" value="Globin/Proto"/>
</dbReference>
<gene>
    <name evidence="1" type="ORF">D1223_13125</name>
</gene>
<dbReference type="Gene3D" id="1.10.490.10">
    <property type="entry name" value="Globins"/>
    <property type="match status" value="1"/>
</dbReference>
<dbReference type="RefSeq" id="WP_119376866.1">
    <property type="nucleotide sequence ID" value="NZ_QWFX01000013.1"/>
</dbReference>
<dbReference type="GO" id="GO:0019825">
    <property type="term" value="F:oxygen binding"/>
    <property type="evidence" value="ECO:0007669"/>
    <property type="project" value="InterPro"/>
</dbReference>
<dbReference type="GO" id="GO:0020037">
    <property type="term" value="F:heme binding"/>
    <property type="evidence" value="ECO:0007669"/>
    <property type="project" value="InterPro"/>
</dbReference>
<keyword evidence="2" id="KW-1185">Reference proteome</keyword>